<evidence type="ECO:0000256" key="1">
    <source>
        <dbReference type="SAM" id="MobiDB-lite"/>
    </source>
</evidence>
<gene>
    <name evidence="2" type="ORF">DB88DRAFT_486409</name>
</gene>
<feature type="compositionally biased region" description="Polar residues" evidence="1">
    <location>
        <begin position="72"/>
        <end position="84"/>
    </location>
</feature>
<dbReference type="AlphaFoldDB" id="A0AAD9FR64"/>
<accession>A0AAD9FR64</accession>
<name>A0AAD9FR64_PAPLA</name>
<evidence type="ECO:0000313" key="2">
    <source>
        <dbReference type="EMBL" id="KAK1924686.1"/>
    </source>
</evidence>
<dbReference type="Proteomes" id="UP001182556">
    <property type="component" value="Unassembled WGS sequence"/>
</dbReference>
<organism evidence="2 3">
    <name type="scientific">Papiliotrema laurentii</name>
    <name type="common">Cryptococcus laurentii</name>
    <dbReference type="NCBI Taxonomy" id="5418"/>
    <lineage>
        <taxon>Eukaryota</taxon>
        <taxon>Fungi</taxon>
        <taxon>Dikarya</taxon>
        <taxon>Basidiomycota</taxon>
        <taxon>Agaricomycotina</taxon>
        <taxon>Tremellomycetes</taxon>
        <taxon>Tremellales</taxon>
        <taxon>Rhynchogastremaceae</taxon>
        <taxon>Papiliotrema</taxon>
    </lineage>
</organism>
<proteinExistence type="predicted"/>
<sequence length="178" mass="19918">MYPSRPAPLPPSNAKCPERPFPVFYAPRHANVSYASLPSVSSSSCPSSPSSSRRAPTPASYLAAPLSPRPTMHTSYPNSLTANKSPIPLPADLSLFDHQPRQNLLGDLEIILGRRLTFPFIEKFNKEKKENKREKNPQRAARTLKKPRDHSWEEDFAYEAVGLLTPQKGRGVREGNWI</sequence>
<feature type="compositionally biased region" description="Low complexity" evidence="1">
    <location>
        <begin position="36"/>
        <end position="60"/>
    </location>
</feature>
<protein>
    <submittedName>
        <fullName evidence="2">Uncharacterized protein</fullName>
    </submittedName>
</protein>
<feature type="compositionally biased region" description="Basic and acidic residues" evidence="1">
    <location>
        <begin position="128"/>
        <end position="137"/>
    </location>
</feature>
<reference evidence="2" key="1">
    <citation type="submission" date="2023-02" db="EMBL/GenBank/DDBJ databases">
        <title>Identification and recombinant expression of a fungal hydrolase from Papiliotrema laurentii that hydrolyzes apple cutin and clears colloidal polyester polyurethane.</title>
        <authorList>
            <consortium name="DOE Joint Genome Institute"/>
            <person name="Roman V.A."/>
            <person name="Bojanowski C."/>
            <person name="Crable B.R."/>
            <person name="Wagner D.N."/>
            <person name="Hung C.S."/>
            <person name="Nadeau L.J."/>
            <person name="Schratz L."/>
            <person name="Haridas S."/>
            <person name="Pangilinan J."/>
            <person name="Lipzen A."/>
            <person name="Na H."/>
            <person name="Yan M."/>
            <person name="Ng V."/>
            <person name="Grigoriev I.V."/>
            <person name="Spatafora J.W."/>
            <person name="Barlow D."/>
            <person name="Biffinger J."/>
            <person name="Kelley-Loughnane N."/>
            <person name="Varaljay V.A."/>
            <person name="Crookes-Goodson W.J."/>
        </authorList>
    </citation>
    <scope>NUCLEOTIDE SEQUENCE</scope>
    <source>
        <strain evidence="2">5307AH</strain>
    </source>
</reference>
<evidence type="ECO:0000313" key="3">
    <source>
        <dbReference type="Proteomes" id="UP001182556"/>
    </source>
</evidence>
<comment type="caution">
    <text evidence="2">The sequence shown here is derived from an EMBL/GenBank/DDBJ whole genome shotgun (WGS) entry which is preliminary data.</text>
</comment>
<keyword evidence="3" id="KW-1185">Reference proteome</keyword>
<dbReference type="EMBL" id="JAODAN010000004">
    <property type="protein sequence ID" value="KAK1924686.1"/>
    <property type="molecule type" value="Genomic_DNA"/>
</dbReference>
<feature type="region of interest" description="Disordered" evidence="1">
    <location>
        <begin position="36"/>
        <end position="84"/>
    </location>
</feature>
<feature type="region of interest" description="Disordered" evidence="1">
    <location>
        <begin position="128"/>
        <end position="149"/>
    </location>
</feature>